<accession>A0A3B6VWB7</accession>
<evidence type="ECO:0000313" key="2">
    <source>
        <dbReference type="Proteomes" id="UP000010793"/>
    </source>
</evidence>
<keyword evidence="2" id="KW-1185">Reference proteome</keyword>
<dbReference type="KEGG" id="bpip:BPP43_10245"/>
<reference evidence="1 2" key="1">
    <citation type="journal article" date="2013" name="Genome Announc.">
        <title>Complete Genome Sequence of the Porcine Strain Brachyspira pilosicoli P43/6/78(T.).</title>
        <authorList>
            <person name="Lin C."/>
            <person name="den Bakker H.C."/>
            <person name="Suzuki H."/>
            <person name="Lefebure T."/>
            <person name="Ponnala L."/>
            <person name="Sun Q."/>
            <person name="Stanhope M.J."/>
            <person name="Wiedmann M."/>
            <person name="Duhamel G.E."/>
        </authorList>
    </citation>
    <scope>NUCLEOTIDE SEQUENCE [LARGE SCALE GENOMIC DNA]</scope>
    <source>
        <strain evidence="1 2">P43/6/78</strain>
    </source>
</reference>
<name>A0A3B6VWB7_BRAPL</name>
<sequence>MLYGLKYESKGIMRLNRVARGILYRQVPFAKNIRDELEKQPMFADMANRFKNIRNKKATELENRYFKFTKTGNPLPEELQNHIDFYKKM</sequence>
<organism evidence="1 2">
    <name type="scientific">Brachyspira pilosicoli P43/6/78</name>
    <dbReference type="NCBI Taxonomy" id="1042417"/>
    <lineage>
        <taxon>Bacteria</taxon>
        <taxon>Pseudomonadati</taxon>
        <taxon>Spirochaetota</taxon>
        <taxon>Spirochaetia</taxon>
        <taxon>Brachyspirales</taxon>
        <taxon>Brachyspiraceae</taxon>
        <taxon>Brachyspira</taxon>
    </lineage>
</organism>
<gene>
    <name evidence="1" type="ORF">BPP43_10245</name>
</gene>
<protein>
    <submittedName>
        <fullName evidence="1">Uncharacterized protein</fullName>
    </submittedName>
</protein>
<dbReference type="Proteomes" id="UP000010793">
    <property type="component" value="Chromosome"/>
</dbReference>
<dbReference type="EMBL" id="CP002873">
    <property type="protein sequence ID" value="AGA67225.1"/>
    <property type="molecule type" value="Genomic_DNA"/>
</dbReference>
<proteinExistence type="predicted"/>
<evidence type="ECO:0000313" key="1">
    <source>
        <dbReference type="EMBL" id="AGA67225.1"/>
    </source>
</evidence>
<dbReference type="AlphaFoldDB" id="A0A3B6VWB7"/>